<accession>A0A179ULG5</accession>
<dbReference type="AlphaFoldDB" id="A0A179ULG5"/>
<gene>
    <name evidence="2" type="ORF">BDBG_16930</name>
</gene>
<dbReference type="KEGG" id="bgh:BDBG_16930"/>
<evidence type="ECO:0000313" key="3">
    <source>
        <dbReference type="Proteomes" id="UP000002038"/>
    </source>
</evidence>
<dbReference type="Proteomes" id="UP000002038">
    <property type="component" value="Unassembled WGS sequence"/>
</dbReference>
<reference evidence="3" key="1">
    <citation type="journal article" date="2015" name="PLoS Genet.">
        <title>The dynamic genome and transcriptome of the human fungal pathogen Blastomyces and close relative Emmonsia.</title>
        <authorList>
            <person name="Munoz J.F."/>
            <person name="Gauthier G.M."/>
            <person name="Desjardins C.A."/>
            <person name="Gallo J.E."/>
            <person name="Holder J."/>
            <person name="Sullivan T.D."/>
            <person name="Marty A.J."/>
            <person name="Carmen J.C."/>
            <person name="Chen Z."/>
            <person name="Ding L."/>
            <person name="Gujja S."/>
            <person name="Magrini V."/>
            <person name="Misas E."/>
            <person name="Mitreva M."/>
            <person name="Priest M."/>
            <person name="Saif S."/>
            <person name="Whiston E.A."/>
            <person name="Young S."/>
            <person name="Zeng Q."/>
            <person name="Goldman W.E."/>
            <person name="Mardis E.R."/>
            <person name="Taylor J.W."/>
            <person name="McEwen J.G."/>
            <person name="Clay O.K."/>
            <person name="Klein B.S."/>
            <person name="Cuomo C.A."/>
        </authorList>
    </citation>
    <scope>NUCLEOTIDE SEQUENCE [LARGE SCALE GENOMIC DNA]</scope>
    <source>
        <strain evidence="3">SLH14081</strain>
    </source>
</reference>
<proteinExistence type="predicted"/>
<dbReference type="RefSeq" id="XP_031578063.1">
    <property type="nucleotide sequence ID" value="XM_031724782.1"/>
</dbReference>
<sequence>MAIQQVPQWPLPAIRPGAASRHIGREREGEGDLRLGLVSFPLHKHQSHLHDQNVTPWFLRIGDDTEHHVPVPQSVVGAPNAAALDERSWTRRRVGGHQHQQRQLHCIPLVWDRRRVQAPVLVEDGQQILNAEGGLAFDREI</sequence>
<dbReference type="EMBL" id="GG657453">
    <property type="protein sequence ID" value="OAT07987.1"/>
    <property type="molecule type" value="Genomic_DNA"/>
</dbReference>
<evidence type="ECO:0000313" key="2">
    <source>
        <dbReference type="EMBL" id="OAT07987.1"/>
    </source>
</evidence>
<evidence type="ECO:0000256" key="1">
    <source>
        <dbReference type="SAM" id="MobiDB-lite"/>
    </source>
</evidence>
<organism evidence="2 3">
    <name type="scientific">Blastomyces gilchristii (strain SLH14081)</name>
    <name type="common">Blastomyces dermatitidis</name>
    <dbReference type="NCBI Taxonomy" id="559298"/>
    <lineage>
        <taxon>Eukaryota</taxon>
        <taxon>Fungi</taxon>
        <taxon>Dikarya</taxon>
        <taxon>Ascomycota</taxon>
        <taxon>Pezizomycotina</taxon>
        <taxon>Eurotiomycetes</taxon>
        <taxon>Eurotiomycetidae</taxon>
        <taxon>Onygenales</taxon>
        <taxon>Ajellomycetaceae</taxon>
        <taxon>Blastomyces</taxon>
    </lineage>
</organism>
<keyword evidence="3" id="KW-1185">Reference proteome</keyword>
<feature type="region of interest" description="Disordered" evidence="1">
    <location>
        <begin position="1"/>
        <end position="26"/>
    </location>
</feature>
<name>A0A179ULG5_BLAGS</name>
<protein>
    <submittedName>
        <fullName evidence="2">Uncharacterized protein</fullName>
    </submittedName>
</protein>
<dbReference type="VEuPathDB" id="FungiDB:BDBG_16930"/>
<dbReference type="GeneID" id="42528870"/>
<dbReference type="OrthoDB" id="10251412at2759"/>